<feature type="compositionally biased region" description="Basic and acidic residues" evidence="1">
    <location>
        <begin position="12"/>
        <end position="21"/>
    </location>
</feature>
<name>A0A8H7CWB0_9AGAR</name>
<dbReference type="EMBL" id="JACAZI010000009">
    <property type="protein sequence ID" value="KAF7352705.1"/>
    <property type="molecule type" value="Genomic_DNA"/>
</dbReference>
<keyword evidence="3" id="KW-1185">Reference proteome</keyword>
<evidence type="ECO:0000313" key="2">
    <source>
        <dbReference type="EMBL" id="KAF7352705.1"/>
    </source>
</evidence>
<dbReference type="OrthoDB" id="3071602at2759"/>
<comment type="caution">
    <text evidence="2">The sequence shown here is derived from an EMBL/GenBank/DDBJ whole genome shotgun (WGS) entry which is preliminary data.</text>
</comment>
<dbReference type="AlphaFoldDB" id="A0A8H7CWB0"/>
<gene>
    <name evidence="2" type="ORF">MVEN_01236500</name>
</gene>
<reference evidence="2" key="1">
    <citation type="submission" date="2020-05" db="EMBL/GenBank/DDBJ databases">
        <title>Mycena genomes resolve the evolution of fungal bioluminescence.</title>
        <authorList>
            <person name="Tsai I.J."/>
        </authorList>
    </citation>
    <scope>NUCLEOTIDE SEQUENCE</scope>
    <source>
        <strain evidence="2">CCC161011</strain>
    </source>
</reference>
<accession>A0A8H7CWB0</accession>
<feature type="region of interest" description="Disordered" evidence="1">
    <location>
        <begin position="1"/>
        <end position="21"/>
    </location>
</feature>
<evidence type="ECO:0000313" key="3">
    <source>
        <dbReference type="Proteomes" id="UP000620124"/>
    </source>
</evidence>
<dbReference type="Proteomes" id="UP000620124">
    <property type="component" value="Unassembled WGS sequence"/>
</dbReference>
<protein>
    <submittedName>
        <fullName evidence="2">Uncharacterized protein</fullName>
    </submittedName>
</protein>
<proteinExistence type="predicted"/>
<evidence type="ECO:0000256" key="1">
    <source>
        <dbReference type="SAM" id="MobiDB-lite"/>
    </source>
</evidence>
<organism evidence="2 3">
    <name type="scientific">Mycena venus</name>
    <dbReference type="NCBI Taxonomy" id="2733690"/>
    <lineage>
        <taxon>Eukaryota</taxon>
        <taxon>Fungi</taxon>
        <taxon>Dikarya</taxon>
        <taxon>Basidiomycota</taxon>
        <taxon>Agaricomycotina</taxon>
        <taxon>Agaricomycetes</taxon>
        <taxon>Agaricomycetidae</taxon>
        <taxon>Agaricales</taxon>
        <taxon>Marasmiineae</taxon>
        <taxon>Mycenaceae</taxon>
        <taxon>Mycena</taxon>
    </lineage>
</organism>
<sequence length="359" mass="41450">MSWSRWRKGHQKVRDSRNDKEDATLPQELVDEFMSYLHDTSANLKACALVCQSVLVYSPASPPHLINHIQTLILHRDPEFEVEEFEKFCNLPFTQLENVSIFHHFSPLTLRSATALQRLFRLPSLLLVEMQCSSLEPEAFPVIWDCSPTIRHLQLYRWDHSPDSFHPSQRHSSASIVLESLKLENVYGLEGWLNDALCPFDISQLAVLSFGIHNSVLDWRRIEPAFQTIQALEFTISDKRDQGVVADLSLFPNLLFLRMQIHGLDATRALSTLSTLTPSSRICQNVFHIPTPTSENCGQLHFKVAGLSLQHLQTVGLEMDPKLYDRWAKTFPRLRSRNLLYCSDDDWFQTQIRRRKSLQ</sequence>
<feature type="compositionally biased region" description="Basic residues" evidence="1">
    <location>
        <begin position="1"/>
        <end position="11"/>
    </location>
</feature>